<keyword evidence="4" id="KW-0732">Signal</keyword>
<dbReference type="PANTHER" id="PTHR33630:SF9">
    <property type="entry name" value="CUTINASE 4"/>
    <property type="match status" value="1"/>
</dbReference>
<comment type="caution">
    <text evidence="5">The sequence shown here is derived from an EMBL/GenBank/DDBJ whole genome shotgun (WGS) entry which is preliminary data.</text>
</comment>
<organism evidence="5 6">
    <name type="scientific">Puccinia graminis f. sp. tritici</name>
    <dbReference type="NCBI Taxonomy" id="56615"/>
    <lineage>
        <taxon>Eukaryota</taxon>
        <taxon>Fungi</taxon>
        <taxon>Dikarya</taxon>
        <taxon>Basidiomycota</taxon>
        <taxon>Pucciniomycotina</taxon>
        <taxon>Pucciniomycetes</taxon>
        <taxon>Pucciniales</taxon>
        <taxon>Pucciniaceae</taxon>
        <taxon>Puccinia</taxon>
    </lineage>
</organism>
<feature type="region of interest" description="Disordered" evidence="3">
    <location>
        <begin position="263"/>
        <end position="401"/>
    </location>
</feature>
<gene>
    <name evidence="5" type="ORF">PGTUg99_036225</name>
</gene>
<evidence type="ECO:0000256" key="1">
    <source>
        <dbReference type="ARBA" id="ARBA00022801"/>
    </source>
</evidence>
<sequence length="401" mass="39377">MIFGNLIRIGISLLFINLQDRTYALTFSQNSHPNPLYSRQSGMGGLGSKGGGMGGLGSKGAGGGGDSGGCKTYMMMGARGTTEAQGSSMAYTKMAKNVLQAVPGGGLMDIQYSSSAEYMKSPKEGAQTGLKYLKAQASKCPKMVFVLMGYSKGAMVQSQILAAKDLPPNKVVAVVLFGNPYFTAGAPQNKCDAKKGKGIAAAMMVKVPKDYTSLIWDCCLTGDMICQSSGGMTTHMKYGGKPASEAQAFIVGKLKGIKEGGGSGGVAAGTADKTSDPGAASAADGADSQADSGMGSKFGGGMGSKSGGGMGSKLGGGMGSKLGGGTGSGGDETGGKTAGKMGGKMGGLMGGGGDEAGGKTAGKMGGKMSGLMGGGGDDKMSGSKMGGLGGKMGGMGGKMGG</sequence>
<protein>
    <recommendedName>
        <fullName evidence="7">Cutinase</fullName>
    </recommendedName>
</protein>
<feature type="compositionally biased region" description="Gly residues" evidence="3">
    <location>
        <begin position="384"/>
        <end position="401"/>
    </location>
</feature>
<name>A0A5B0PNN1_PUCGR</name>
<evidence type="ECO:0000313" key="6">
    <source>
        <dbReference type="Proteomes" id="UP000325313"/>
    </source>
</evidence>
<dbReference type="GO" id="GO:0052689">
    <property type="term" value="F:carboxylic ester hydrolase activity"/>
    <property type="evidence" value="ECO:0007669"/>
    <property type="project" value="UniProtKB-ARBA"/>
</dbReference>
<dbReference type="InterPro" id="IPR029058">
    <property type="entry name" value="AB_hydrolase_fold"/>
</dbReference>
<feature type="chain" id="PRO_5023085235" description="Cutinase" evidence="4">
    <location>
        <begin position="25"/>
        <end position="401"/>
    </location>
</feature>
<evidence type="ECO:0000313" key="5">
    <source>
        <dbReference type="EMBL" id="KAA1102811.1"/>
    </source>
</evidence>
<keyword evidence="2" id="KW-1015">Disulfide bond</keyword>
<dbReference type="Gene3D" id="3.40.50.1820">
    <property type="entry name" value="alpha/beta hydrolase"/>
    <property type="match status" value="1"/>
</dbReference>
<keyword evidence="1" id="KW-0378">Hydrolase</keyword>
<dbReference type="EMBL" id="VDEP01000337">
    <property type="protein sequence ID" value="KAA1102811.1"/>
    <property type="molecule type" value="Genomic_DNA"/>
</dbReference>
<dbReference type="Proteomes" id="UP000325313">
    <property type="component" value="Unassembled WGS sequence"/>
</dbReference>
<accession>A0A5B0PNN1</accession>
<evidence type="ECO:0000256" key="4">
    <source>
        <dbReference type="SAM" id="SignalP"/>
    </source>
</evidence>
<feature type="signal peptide" evidence="4">
    <location>
        <begin position="1"/>
        <end position="24"/>
    </location>
</feature>
<evidence type="ECO:0000256" key="3">
    <source>
        <dbReference type="SAM" id="MobiDB-lite"/>
    </source>
</evidence>
<reference evidence="5 6" key="1">
    <citation type="submission" date="2019-05" db="EMBL/GenBank/DDBJ databases">
        <title>Emergence of the Ug99 lineage of the wheat stem rust pathogen through somatic hybridization.</title>
        <authorList>
            <person name="Li F."/>
            <person name="Upadhyaya N.M."/>
            <person name="Sperschneider J."/>
            <person name="Matny O."/>
            <person name="Nguyen-Phuc H."/>
            <person name="Mago R."/>
            <person name="Raley C."/>
            <person name="Miller M.E."/>
            <person name="Silverstein K.A.T."/>
            <person name="Henningsen E."/>
            <person name="Hirsch C.D."/>
            <person name="Visser B."/>
            <person name="Pretorius Z.A."/>
            <person name="Steffenson B.J."/>
            <person name="Schwessinger B."/>
            <person name="Dodds P.N."/>
            <person name="Figueroa M."/>
        </authorList>
    </citation>
    <scope>NUCLEOTIDE SEQUENCE [LARGE SCALE GENOMIC DNA]</scope>
    <source>
        <strain evidence="5 6">Ug99</strain>
    </source>
</reference>
<dbReference type="PANTHER" id="PTHR33630">
    <property type="entry name" value="CUTINASE RV1984C-RELATED-RELATED"/>
    <property type="match status" value="1"/>
</dbReference>
<proteinExistence type="predicted"/>
<dbReference type="SUPFAM" id="SSF53474">
    <property type="entry name" value="alpha/beta-Hydrolases"/>
    <property type="match status" value="1"/>
</dbReference>
<evidence type="ECO:0000256" key="2">
    <source>
        <dbReference type="ARBA" id="ARBA00023157"/>
    </source>
</evidence>
<feature type="compositionally biased region" description="Gly residues" evidence="3">
    <location>
        <begin position="296"/>
        <end position="375"/>
    </location>
</feature>
<dbReference type="SMART" id="SM01110">
    <property type="entry name" value="Cutinase"/>
    <property type="match status" value="1"/>
</dbReference>
<dbReference type="Pfam" id="PF01083">
    <property type="entry name" value="Cutinase"/>
    <property type="match status" value="1"/>
</dbReference>
<dbReference type="InterPro" id="IPR000675">
    <property type="entry name" value="Cutinase/axe"/>
</dbReference>
<dbReference type="AlphaFoldDB" id="A0A5B0PNN1"/>
<evidence type="ECO:0008006" key="7">
    <source>
        <dbReference type="Google" id="ProtNLM"/>
    </source>
</evidence>
<feature type="compositionally biased region" description="Low complexity" evidence="3">
    <location>
        <begin position="268"/>
        <end position="295"/>
    </location>
</feature>